<reference evidence="3 4" key="1">
    <citation type="submission" date="2025-04" db="UniProtKB">
        <authorList>
            <consortium name="RefSeq"/>
        </authorList>
    </citation>
    <scope>IDENTIFICATION</scope>
</reference>
<dbReference type="PANTHER" id="PTHR47614">
    <property type="entry name" value="GLYCOPHORIN-C"/>
    <property type="match status" value="1"/>
</dbReference>
<name>A0A6P8EQQ3_CLUHA</name>
<gene>
    <name evidence="3 4" type="primary">gypc</name>
</gene>
<dbReference type="RefSeq" id="XP_031414259.1">
    <property type="nucleotide sequence ID" value="XM_031558399.2"/>
</dbReference>
<dbReference type="InterPro" id="IPR042192">
    <property type="entry name" value="Glycophorin-C"/>
</dbReference>
<protein>
    <submittedName>
        <fullName evidence="3 4">Glycophorin-C</fullName>
    </submittedName>
</protein>
<dbReference type="PANTHER" id="PTHR47614:SF2">
    <property type="entry name" value="GLYCOPHORIN-C"/>
    <property type="match status" value="1"/>
</dbReference>
<feature type="transmembrane region" description="Helical" evidence="1">
    <location>
        <begin position="83"/>
        <end position="107"/>
    </location>
</feature>
<dbReference type="RefSeq" id="XP_031414260.1">
    <property type="nucleotide sequence ID" value="XM_031558400.2"/>
</dbReference>
<dbReference type="AlphaFoldDB" id="A0A6P8EQQ3"/>
<sequence>MTEGYSPKPDTLEFGVSTQTQSATQGLFTGAPSVSGFTEAPTASGLTGVPSVPGFTGVPSVSEAFTTAHPIGSHFEDEGSNSIILIGVILATLLVFLCMALVFRYMLKHKGSYRTHEDKESDWGDSANAALKSGHSFEEDLDEDV</sequence>
<dbReference type="GO" id="GO:0030863">
    <property type="term" value="C:cortical cytoskeleton"/>
    <property type="evidence" value="ECO:0007669"/>
    <property type="project" value="TreeGrafter"/>
</dbReference>
<organism evidence="2 3">
    <name type="scientific">Clupea harengus</name>
    <name type="common">Atlantic herring</name>
    <dbReference type="NCBI Taxonomy" id="7950"/>
    <lineage>
        <taxon>Eukaryota</taxon>
        <taxon>Metazoa</taxon>
        <taxon>Chordata</taxon>
        <taxon>Craniata</taxon>
        <taxon>Vertebrata</taxon>
        <taxon>Euteleostomi</taxon>
        <taxon>Actinopterygii</taxon>
        <taxon>Neopterygii</taxon>
        <taxon>Teleostei</taxon>
        <taxon>Clupei</taxon>
        <taxon>Clupeiformes</taxon>
        <taxon>Clupeoidei</taxon>
        <taxon>Clupeidae</taxon>
        <taxon>Clupea</taxon>
    </lineage>
</organism>
<proteinExistence type="predicted"/>
<dbReference type="Proteomes" id="UP000515152">
    <property type="component" value="Chromosome 21"/>
</dbReference>
<keyword evidence="1" id="KW-1133">Transmembrane helix</keyword>
<dbReference type="GO" id="GO:0016020">
    <property type="term" value="C:membrane"/>
    <property type="evidence" value="ECO:0007669"/>
    <property type="project" value="TreeGrafter"/>
</dbReference>
<dbReference type="KEGG" id="char:116218132"/>
<dbReference type="GeneID" id="116218132"/>
<keyword evidence="2" id="KW-1185">Reference proteome</keyword>
<evidence type="ECO:0000313" key="4">
    <source>
        <dbReference type="RefSeq" id="XP_031414260.1"/>
    </source>
</evidence>
<evidence type="ECO:0000313" key="2">
    <source>
        <dbReference type="Proteomes" id="UP000515152"/>
    </source>
</evidence>
<dbReference type="CTD" id="2995"/>
<keyword evidence="1" id="KW-0472">Membrane</keyword>
<accession>A0A6P8EQQ3</accession>
<evidence type="ECO:0000256" key="1">
    <source>
        <dbReference type="SAM" id="Phobius"/>
    </source>
</evidence>
<dbReference type="OrthoDB" id="9032054at2759"/>
<keyword evidence="1" id="KW-0812">Transmembrane</keyword>
<evidence type="ECO:0000313" key="3">
    <source>
        <dbReference type="RefSeq" id="XP_031414259.1"/>
    </source>
</evidence>